<dbReference type="EMBL" id="LR796502">
    <property type="protein sequence ID" value="CAB4149182.1"/>
    <property type="molecule type" value="Genomic_DNA"/>
</dbReference>
<accession>A0A6J5MRT1</accession>
<sequence>MYHTTKQKLEIMKTLTTQQERNLETVIERLYLILKENPTMNEKEAIALAFKQEQDFLAEMLEQKTERSQKVLNQICKNVYGLSHIFN</sequence>
<name>A0A6J5MRT1_9CAUD</name>
<evidence type="ECO:0000313" key="1">
    <source>
        <dbReference type="EMBL" id="CAB4149182.1"/>
    </source>
</evidence>
<protein>
    <submittedName>
        <fullName evidence="1">Uncharacterized protein</fullName>
    </submittedName>
</protein>
<proteinExistence type="predicted"/>
<reference evidence="1" key="1">
    <citation type="submission" date="2020-04" db="EMBL/GenBank/DDBJ databases">
        <authorList>
            <person name="Chiriac C."/>
            <person name="Salcher M."/>
            <person name="Ghai R."/>
            <person name="Kavagutti S V."/>
        </authorList>
    </citation>
    <scope>NUCLEOTIDE SEQUENCE</scope>
</reference>
<gene>
    <name evidence="1" type="ORF">UFOVP523_49</name>
</gene>
<organism evidence="1">
    <name type="scientific">uncultured Caudovirales phage</name>
    <dbReference type="NCBI Taxonomy" id="2100421"/>
    <lineage>
        <taxon>Viruses</taxon>
        <taxon>Duplodnaviria</taxon>
        <taxon>Heunggongvirae</taxon>
        <taxon>Uroviricota</taxon>
        <taxon>Caudoviricetes</taxon>
        <taxon>Peduoviridae</taxon>
        <taxon>Maltschvirus</taxon>
        <taxon>Maltschvirus maltsch</taxon>
    </lineage>
</organism>